<organism evidence="4 5">
    <name type="scientific">Roseospirillum parvum</name>
    <dbReference type="NCBI Taxonomy" id="83401"/>
    <lineage>
        <taxon>Bacteria</taxon>
        <taxon>Pseudomonadati</taxon>
        <taxon>Pseudomonadota</taxon>
        <taxon>Alphaproteobacteria</taxon>
        <taxon>Rhodospirillales</taxon>
        <taxon>Rhodospirillaceae</taxon>
        <taxon>Roseospirillum</taxon>
    </lineage>
</organism>
<dbReference type="InterPro" id="IPR006683">
    <property type="entry name" value="Thioestr_dom"/>
</dbReference>
<dbReference type="NCBIfam" id="TIGR00369">
    <property type="entry name" value="unchar_dom_1"/>
    <property type="match status" value="1"/>
</dbReference>
<dbReference type="CDD" id="cd03443">
    <property type="entry name" value="PaaI_thioesterase"/>
    <property type="match status" value="1"/>
</dbReference>
<dbReference type="PANTHER" id="PTHR42856:SF1">
    <property type="entry name" value="ACYL-COENZYME A THIOESTERASE PAAI"/>
    <property type="match status" value="1"/>
</dbReference>
<accession>A0A1G8E8W5</accession>
<dbReference type="Gene3D" id="3.10.129.10">
    <property type="entry name" value="Hotdog Thioesterase"/>
    <property type="match status" value="1"/>
</dbReference>
<protein>
    <submittedName>
        <fullName evidence="4">Acyl-CoA thioesterase</fullName>
    </submittedName>
</protein>
<keyword evidence="5" id="KW-1185">Reference proteome</keyword>
<dbReference type="InterPro" id="IPR003736">
    <property type="entry name" value="PAAI_dom"/>
</dbReference>
<dbReference type="Proteomes" id="UP000217076">
    <property type="component" value="Unassembled WGS sequence"/>
</dbReference>
<dbReference type="RefSeq" id="WP_092620821.1">
    <property type="nucleotide sequence ID" value="NZ_FNCV01000009.1"/>
</dbReference>
<sequence length="165" mass="17485">MTETPIDGADGAFARPIEQRIAEAVAQAMMARDEAAKSFGISIEKVGPGFARLTMPVRPDMLNGHATTHGGITFTLADCAFAYACNSHNMLTVAHSCSITYTAPGKAGDVLVAEAREASLIGRNGVYDVKVTNQHGDTLALFRGNSRTIQGHVFPPGDLDRLVPD</sequence>
<evidence type="ECO:0000259" key="3">
    <source>
        <dbReference type="Pfam" id="PF03061"/>
    </source>
</evidence>
<dbReference type="STRING" id="83401.SAMN05421742_10966"/>
<dbReference type="AlphaFoldDB" id="A0A1G8E8W5"/>
<dbReference type="InterPro" id="IPR052723">
    <property type="entry name" value="Acyl-CoA_thioesterase_PaaI"/>
</dbReference>
<evidence type="ECO:0000313" key="4">
    <source>
        <dbReference type="EMBL" id="SDH66099.1"/>
    </source>
</evidence>
<evidence type="ECO:0000256" key="1">
    <source>
        <dbReference type="ARBA" id="ARBA00008324"/>
    </source>
</evidence>
<dbReference type="InterPro" id="IPR029069">
    <property type="entry name" value="HotDog_dom_sf"/>
</dbReference>
<dbReference type="Pfam" id="PF03061">
    <property type="entry name" value="4HBT"/>
    <property type="match status" value="1"/>
</dbReference>
<dbReference type="SUPFAM" id="SSF54637">
    <property type="entry name" value="Thioesterase/thiol ester dehydrase-isomerase"/>
    <property type="match status" value="1"/>
</dbReference>
<reference evidence="5" key="1">
    <citation type="submission" date="2016-10" db="EMBL/GenBank/DDBJ databases">
        <authorList>
            <person name="Varghese N."/>
            <person name="Submissions S."/>
        </authorList>
    </citation>
    <scope>NUCLEOTIDE SEQUENCE [LARGE SCALE GENOMIC DNA]</scope>
    <source>
        <strain evidence="5">930I</strain>
    </source>
</reference>
<dbReference type="InterPro" id="IPR011973">
    <property type="entry name" value="PaaD"/>
</dbReference>
<dbReference type="FunFam" id="3.10.129.10:FF:000022">
    <property type="entry name" value="Phenylacetic acid degradation protein"/>
    <property type="match status" value="1"/>
</dbReference>
<dbReference type="EMBL" id="FNCV01000009">
    <property type="protein sequence ID" value="SDH66099.1"/>
    <property type="molecule type" value="Genomic_DNA"/>
</dbReference>
<gene>
    <name evidence="4" type="ORF">SAMN05421742_10966</name>
</gene>
<proteinExistence type="inferred from homology"/>
<name>A0A1G8E8W5_9PROT</name>
<evidence type="ECO:0000313" key="5">
    <source>
        <dbReference type="Proteomes" id="UP000217076"/>
    </source>
</evidence>
<evidence type="ECO:0000256" key="2">
    <source>
        <dbReference type="ARBA" id="ARBA00022801"/>
    </source>
</evidence>
<feature type="domain" description="Thioesterase" evidence="3">
    <location>
        <begin position="67"/>
        <end position="139"/>
    </location>
</feature>
<dbReference type="NCBIfam" id="TIGR02286">
    <property type="entry name" value="PaaD"/>
    <property type="match status" value="1"/>
</dbReference>
<dbReference type="GO" id="GO:0016289">
    <property type="term" value="F:acyl-CoA hydrolase activity"/>
    <property type="evidence" value="ECO:0007669"/>
    <property type="project" value="UniProtKB-ARBA"/>
</dbReference>
<dbReference type="OrthoDB" id="32575at2"/>
<dbReference type="PANTHER" id="PTHR42856">
    <property type="entry name" value="ACYL-COENZYME A THIOESTERASE PAAI"/>
    <property type="match status" value="1"/>
</dbReference>
<comment type="similarity">
    <text evidence="1">Belongs to the thioesterase PaaI family.</text>
</comment>
<keyword evidence="2" id="KW-0378">Hydrolase</keyword>